<dbReference type="EMBL" id="MHQC01000025">
    <property type="protein sequence ID" value="OGZ94839.1"/>
    <property type="molecule type" value="Genomic_DNA"/>
</dbReference>
<evidence type="ECO:0000256" key="4">
    <source>
        <dbReference type="HAMAP-Rule" id="MF_01363"/>
    </source>
</evidence>
<name>A0A1G2K5X0_9BACT</name>
<evidence type="ECO:0000313" key="7">
    <source>
        <dbReference type="Proteomes" id="UP000177152"/>
    </source>
</evidence>
<proteinExistence type="inferred from homology"/>
<dbReference type="SUPFAM" id="SSF141091">
    <property type="entry name" value="L21p-like"/>
    <property type="match status" value="1"/>
</dbReference>
<dbReference type="GO" id="GO:0005737">
    <property type="term" value="C:cytoplasm"/>
    <property type="evidence" value="ECO:0007669"/>
    <property type="project" value="UniProtKB-ARBA"/>
</dbReference>
<evidence type="ECO:0000313" key="6">
    <source>
        <dbReference type="EMBL" id="OGZ94839.1"/>
    </source>
</evidence>
<organism evidence="6 7">
    <name type="scientific">Candidatus Sungbacteria bacterium RIFCSPHIGHO2_01_FULL_47_32</name>
    <dbReference type="NCBI Taxonomy" id="1802264"/>
    <lineage>
        <taxon>Bacteria</taxon>
        <taxon>Candidatus Sungiibacteriota</taxon>
    </lineage>
</organism>
<keyword evidence="4 5" id="KW-0694">RNA-binding</keyword>
<accession>A0A1G2K5X0</accession>
<dbReference type="GO" id="GO:0003735">
    <property type="term" value="F:structural constituent of ribosome"/>
    <property type="evidence" value="ECO:0007669"/>
    <property type="project" value="InterPro"/>
</dbReference>
<evidence type="ECO:0000256" key="3">
    <source>
        <dbReference type="ARBA" id="ARBA00023274"/>
    </source>
</evidence>
<dbReference type="InterPro" id="IPR036164">
    <property type="entry name" value="bL21-like_sf"/>
</dbReference>
<dbReference type="Pfam" id="PF00829">
    <property type="entry name" value="Ribosomal_L21p"/>
    <property type="match status" value="1"/>
</dbReference>
<dbReference type="GO" id="GO:1990904">
    <property type="term" value="C:ribonucleoprotein complex"/>
    <property type="evidence" value="ECO:0007669"/>
    <property type="project" value="UniProtKB-KW"/>
</dbReference>
<dbReference type="PANTHER" id="PTHR21349">
    <property type="entry name" value="50S RIBOSOMAL PROTEIN L21"/>
    <property type="match status" value="1"/>
</dbReference>
<dbReference type="GO" id="GO:0005840">
    <property type="term" value="C:ribosome"/>
    <property type="evidence" value="ECO:0007669"/>
    <property type="project" value="UniProtKB-KW"/>
</dbReference>
<keyword evidence="4 5" id="KW-0699">rRNA-binding</keyword>
<keyword evidence="2 4" id="KW-0689">Ribosomal protein</keyword>
<comment type="caution">
    <text evidence="6">The sequence shown here is derived from an EMBL/GenBank/DDBJ whole genome shotgun (WGS) entry which is preliminary data.</text>
</comment>
<dbReference type="AlphaFoldDB" id="A0A1G2K5X0"/>
<comment type="function">
    <text evidence="4 5">This protein binds to 23S rRNA in the presence of protein L20.</text>
</comment>
<dbReference type="Proteomes" id="UP000177152">
    <property type="component" value="Unassembled WGS sequence"/>
</dbReference>
<dbReference type="HAMAP" id="MF_01363">
    <property type="entry name" value="Ribosomal_bL21"/>
    <property type="match status" value="1"/>
</dbReference>
<comment type="subunit">
    <text evidence="4">Part of the 50S ribosomal subunit. Contacts protein L20.</text>
</comment>
<keyword evidence="3 4" id="KW-0687">Ribonucleoprotein</keyword>
<dbReference type="GO" id="GO:0019843">
    <property type="term" value="F:rRNA binding"/>
    <property type="evidence" value="ECO:0007669"/>
    <property type="project" value="UniProtKB-UniRule"/>
</dbReference>
<evidence type="ECO:0000256" key="1">
    <source>
        <dbReference type="ARBA" id="ARBA00008563"/>
    </source>
</evidence>
<evidence type="ECO:0000256" key="2">
    <source>
        <dbReference type="ARBA" id="ARBA00022980"/>
    </source>
</evidence>
<dbReference type="InterPro" id="IPR001787">
    <property type="entry name" value="Ribosomal_bL21"/>
</dbReference>
<evidence type="ECO:0000256" key="5">
    <source>
        <dbReference type="RuleBase" id="RU000562"/>
    </source>
</evidence>
<dbReference type="GO" id="GO:0006412">
    <property type="term" value="P:translation"/>
    <property type="evidence" value="ECO:0007669"/>
    <property type="project" value="UniProtKB-UniRule"/>
</dbReference>
<comment type="similarity">
    <text evidence="1 4 5">Belongs to the bacterial ribosomal protein bL21 family.</text>
</comment>
<reference evidence="6 7" key="1">
    <citation type="journal article" date="2016" name="Nat. Commun.">
        <title>Thousands of microbial genomes shed light on interconnected biogeochemical processes in an aquifer system.</title>
        <authorList>
            <person name="Anantharaman K."/>
            <person name="Brown C.T."/>
            <person name="Hug L.A."/>
            <person name="Sharon I."/>
            <person name="Castelle C.J."/>
            <person name="Probst A.J."/>
            <person name="Thomas B.C."/>
            <person name="Singh A."/>
            <person name="Wilkins M.J."/>
            <person name="Karaoz U."/>
            <person name="Brodie E.L."/>
            <person name="Williams K.H."/>
            <person name="Hubbard S.S."/>
            <person name="Banfield J.F."/>
        </authorList>
    </citation>
    <scope>NUCLEOTIDE SEQUENCE [LARGE SCALE GENOMIC DNA]</scope>
</reference>
<sequence>MEKFAVIKSGGKQYLVHPGQKVRVEKLDAKEGDTFEFSDVLLVAEGANVTLGVPKANAKVSARVLKQARADKKIVFRYHPKTRFHKMKGHRQPYTEVLIEKIS</sequence>
<dbReference type="PANTHER" id="PTHR21349:SF0">
    <property type="entry name" value="LARGE RIBOSOMAL SUBUNIT PROTEIN BL21M"/>
    <property type="match status" value="1"/>
</dbReference>
<dbReference type="NCBIfam" id="TIGR00061">
    <property type="entry name" value="L21"/>
    <property type="match status" value="1"/>
</dbReference>
<protein>
    <recommendedName>
        <fullName evidence="4">Large ribosomal subunit protein bL21</fullName>
    </recommendedName>
</protein>
<gene>
    <name evidence="4" type="primary">rplU</name>
    <name evidence="6" type="ORF">A2633_02555</name>
</gene>
<dbReference type="InterPro" id="IPR028909">
    <property type="entry name" value="bL21-like"/>
</dbReference>